<sequence length="631" mass="68502">MKFTYVIPLLVFGVVASPLGKHARFVDSATASTTTYDFIIVGAGIGGLTVADRLTEDPNTSVLVIEYGSFDRGEDAVLVPGSYFPVPYFWPNIFSTPQRGLNNGTYFVPMGRVVGGGSTINAMFFLRCPAVDYDSWEDLGNRGWDWAGLLPYFKKSETFGKPEASFAKQYNISWDDSAHGFQGPVQATYSPYDYPSSANFWNAATAEGIAPRRDPNAGDATGLFWLLRALDPVKRVRSYARTVHYERVKSSRPNYHLLPEHAVSKVLFKDKKAIGVEYISPNTGQIQTAKATKEVVMAAGAVHSPQILQLSGVGPKSLLEGFGIKVVVDIPGVGSNFQDHLDLKVDYTFTSNLFPNADSLTTNPTYNTEQRSLYDTTQTGAYTLTRGTGNNIALLPLKNTTSKWASIISLAKSQNPASLLPPNTHPSIIKGYTAQRQQLIKQYLSPSSAIGSLSWNTGTQTTVYTIKPLSRGSVTINSTSILDSPLIDFGALSDPTDIELVLALFRKNRQIMSQPSMQALGPTEISPGADLVGDEELKAKFRTLINPSNAHECCTLPMMKLSMGGVVDEALRVYGVRGLSVADASFMPITPASAPSATIYAAGEKAADLIKKRHGLPPFDRSHPDDDAVEQ</sequence>
<protein>
    <submittedName>
        <fullName evidence="5">Related to alcohol oxidase</fullName>
    </submittedName>
</protein>
<keyword evidence="2" id="KW-0285">Flavoprotein</keyword>
<evidence type="ECO:0000313" key="6">
    <source>
        <dbReference type="Proteomes" id="UP000178129"/>
    </source>
</evidence>
<feature type="binding site" evidence="2">
    <location>
        <position position="263"/>
    </location>
    <ligand>
        <name>FAD</name>
        <dbReference type="ChEBI" id="CHEBI:57692"/>
    </ligand>
</feature>
<dbReference type="PROSITE" id="PS00624">
    <property type="entry name" value="GMC_OXRED_2"/>
    <property type="match status" value="1"/>
</dbReference>
<dbReference type="Pfam" id="PF05199">
    <property type="entry name" value="GMC_oxred_C"/>
    <property type="match status" value="1"/>
</dbReference>
<dbReference type="PANTHER" id="PTHR11552">
    <property type="entry name" value="GLUCOSE-METHANOL-CHOLINE GMC OXIDOREDUCTASE"/>
    <property type="match status" value="1"/>
</dbReference>
<evidence type="ECO:0000259" key="4">
    <source>
        <dbReference type="PROSITE" id="PS00624"/>
    </source>
</evidence>
<proteinExistence type="inferred from homology"/>
<evidence type="ECO:0000313" key="5">
    <source>
        <dbReference type="EMBL" id="CZT11534.1"/>
    </source>
</evidence>
<dbReference type="InterPro" id="IPR036188">
    <property type="entry name" value="FAD/NAD-bd_sf"/>
</dbReference>
<keyword evidence="6" id="KW-1185">Reference proteome</keyword>
<dbReference type="Pfam" id="PF00732">
    <property type="entry name" value="GMC_oxred_N"/>
    <property type="match status" value="1"/>
</dbReference>
<reference evidence="6" key="1">
    <citation type="submission" date="2016-03" db="EMBL/GenBank/DDBJ databases">
        <authorList>
            <person name="Ploux O."/>
        </authorList>
    </citation>
    <scope>NUCLEOTIDE SEQUENCE [LARGE SCALE GENOMIC DNA]</scope>
    <source>
        <strain evidence="6">UK7</strain>
    </source>
</reference>
<evidence type="ECO:0000256" key="2">
    <source>
        <dbReference type="PIRSR" id="PIRSR000137-2"/>
    </source>
</evidence>
<dbReference type="PIRSF" id="PIRSF000137">
    <property type="entry name" value="Alcohol_oxidase"/>
    <property type="match status" value="1"/>
</dbReference>
<dbReference type="InterPro" id="IPR000172">
    <property type="entry name" value="GMC_OxRdtase_N"/>
</dbReference>
<keyword evidence="3" id="KW-0732">Signal</keyword>
<dbReference type="Gene3D" id="3.30.560.10">
    <property type="entry name" value="Glucose Oxidase, domain 3"/>
    <property type="match status" value="1"/>
</dbReference>
<dbReference type="SUPFAM" id="SSF51905">
    <property type="entry name" value="FAD/NAD(P)-binding domain"/>
    <property type="match status" value="1"/>
</dbReference>
<gene>
    <name evidence="5" type="ORF">RCO7_03818</name>
</gene>
<dbReference type="GO" id="GO:0016614">
    <property type="term" value="F:oxidoreductase activity, acting on CH-OH group of donors"/>
    <property type="evidence" value="ECO:0007669"/>
    <property type="project" value="InterPro"/>
</dbReference>
<comment type="cofactor">
    <cofactor evidence="2">
        <name>FAD</name>
        <dbReference type="ChEBI" id="CHEBI:57692"/>
    </cofactor>
</comment>
<dbReference type="InterPro" id="IPR007867">
    <property type="entry name" value="GMC_OxRtase_C"/>
</dbReference>
<evidence type="ECO:0000256" key="1">
    <source>
        <dbReference type="ARBA" id="ARBA00010790"/>
    </source>
</evidence>
<feature type="domain" description="Glucose-methanol-choline oxidoreductase N-terminal" evidence="4">
    <location>
        <begin position="300"/>
        <end position="314"/>
    </location>
</feature>
<dbReference type="Gene3D" id="3.50.50.60">
    <property type="entry name" value="FAD/NAD(P)-binding domain"/>
    <property type="match status" value="1"/>
</dbReference>
<dbReference type="AlphaFoldDB" id="A0A1E1LM29"/>
<dbReference type="GO" id="GO:0044550">
    <property type="term" value="P:secondary metabolite biosynthetic process"/>
    <property type="evidence" value="ECO:0007669"/>
    <property type="project" value="TreeGrafter"/>
</dbReference>
<dbReference type="EMBL" id="FJUW01000062">
    <property type="protein sequence ID" value="CZT11534.1"/>
    <property type="molecule type" value="Genomic_DNA"/>
</dbReference>
<comment type="similarity">
    <text evidence="1">Belongs to the GMC oxidoreductase family.</text>
</comment>
<feature type="binding site" evidence="2">
    <location>
        <position position="113"/>
    </location>
    <ligand>
        <name>FAD</name>
        <dbReference type="ChEBI" id="CHEBI:57692"/>
    </ligand>
</feature>
<name>A0A1E1LM29_9HELO</name>
<dbReference type="Proteomes" id="UP000178129">
    <property type="component" value="Unassembled WGS sequence"/>
</dbReference>
<keyword evidence="2" id="KW-0274">FAD</keyword>
<dbReference type="STRING" id="914237.A0A1E1LM29"/>
<feature type="signal peptide" evidence="3">
    <location>
        <begin position="1"/>
        <end position="16"/>
    </location>
</feature>
<accession>A0A1E1LM29</accession>
<dbReference type="InParanoid" id="A0A1E1LM29"/>
<dbReference type="InterPro" id="IPR012132">
    <property type="entry name" value="GMC_OxRdtase"/>
</dbReference>
<dbReference type="GO" id="GO:0050660">
    <property type="term" value="F:flavin adenine dinucleotide binding"/>
    <property type="evidence" value="ECO:0007669"/>
    <property type="project" value="InterPro"/>
</dbReference>
<feature type="chain" id="PRO_5009447363" evidence="3">
    <location>
        <begin position="17"/>
        <end position="631"/>
    </location>
</feature>
<evidence type="ECO:0000256" key="3">
    <source>
        <dbReference type="SAM" id="SignalP"/>
    </source>
</evidence>
<dbReference type="SUPFAM" id="SSF54373">
    <property type="entry name" value="FAD-linked reductases, C-terminal domain"/>
    <property type="match status" value="1"/>
</dbReference>
<comment type="caution">
    <text evidence="5">The sequence shown here is derived from an EMBL/GenBank/DDBJ whole genome shotgun (WGS) entry which is preliminary data.</text>
</comment>
<dbReference type="PANTHER" id="PTHR11552:SF115">
    <property type="entry name" value="DEHYDROGENASE XPTC-RELATED"/>
    <property type="match status" value="1"/>
</dbReference>
<organism evidence="5 6">
    <name type="scientific">Rhynchosporium graminicola</name>
    <dbReference type="NCBI Taxonomy" id="2792576"/>
    <lineage>
        <taxon>Eukaryota</taxon>
        <taxon>Fungi</taxon>
        <taxon>Dikarya</taxon>
        <taxon>Ascomycota</taxon>
        <taxon>Pezizomycotina</taxon>
        <taxon>Leotiomycetes</taxon>
        <taxon>Helotiales</taxon>
        <taxon>Ploettnerulaceae</taxon>
        <taxon>Rhynchosporium</taxon>
    </lineage>
</organism>